<evidence type="ECO:0000313" key="1">
    <source>
        <dbReference type="EMBL" id="MCZ0860083.1"/>
    </source>
</evidence>
<dbReference type="InterPro" id="IPR036390">
    <property type="entry name" value="WH_DNA-bd_sf"/>
</dbReference>
<dbReference type="Pfam" id="PF13412">
    <property type="entry name" value="HTH_24"/>
    <property type="match status" value="1"/>
</dbReference>
<dbReference type="Gene3D" id="1.10.10.10">
    <property type="entry name" value="Winged helix-like DNA-binding domain superfamily/Winged helix DNA-binding domain"/>
    <property type="match status" value="1"/>
</dbReference>
<reference evidence="1" key="1">
    <citation type="submission" date="2022-12" db="EMBL/GenBank/DDBJ databases">
        <title>Isolation and characterisation of novel Methanocorpusculum spp. from native Australian herbivores indicates the genus is ancestrally host-associated.</title>
        <authorList>
            <person name="Volmer J.G."/>
            <person name="Soo R.M."/>
            <person name="Evans P.N."/>
            <person name="Hoedt E.C."/>
            <person name="Astorga Alsina A.L."/>
            <person name="Woodcroft B.J."/>
            <person name="Tyson G.W."/>
            <person name="Hugenholtz P."/>
            <person name="Morrison M."/>
        </authorList>
    </citation>
    <scope>NUCLEOTIDE SEQUENCE</scope>
    <source>
        <strain evidence="1">MG</strain>
    </source>
</reference>
<dbReference type="EMBL" id="JAPTGB010000004">
    <property type="protein sequence ID" value="MCZ0860083.1"/>
    <property type="molecule type" value="Genomic_DNA"/>
</dbReference>
<keyword evidence="2" id="KW-1185">Reference proteome</keyword>
<evidence type="ECO:0000313" key="2">
    <source>
        <dbReference type="Proteomes" id="UP001141422"/>
    </source>
</evidence>
<comment type="caution">
    <text evidence="1">The sequence shown here is derived from an EMBL/GenBank/DDBJ whole genome shotgun (WGS) entry which is preliminary data.</text>
</comment>
<name>A0ABT4IEC0_9EURY</name>
<dbReference type="InterPro" id="IPR036388">
    <property type="entry name" value="WH-like_DNA-bd_sf"/>
</dbReference>
<gene>
    <name evidence="1" type="ORF">O0S10_02415</name>
</gene>
<dbReference type="Proteomes" id="UP001141422">
    <property type="component" value="Unassembled WGS sequence"/>
</dbReference>
<protein>
    <submittedName>
        <fullName evidence="1">Winged helix-turn-helix domain-containing protein</fullName>
    </submittedName>
</protein>
<sequence>MSLNQQPFETMYVFPELPTYRGHTHYFAGGENFVKTERLMYIIISQEKEKQAITIILNHPGVTKQELAGKLRISLTACNWHLRRFLDDGMIMIVFDGVHNKYRLTNEAETACKKIIPNRTTTAGSDNPASGQ</sequence>
<organism evidence="1 2">
    <name type="scientific">Methanocorpusculum petauri</name>
    <dbReference type="NCBI Taxonomy" id="3002863"/>
    <lineage>
        <taxon>Archaea</taxon>
        <taxon>Methanobacteriati</taxon>
        <taxon>Methanobacteriota</taxon>
        <taxon>Stenosarchaea group</taxon>
        <taxon>Methanomicrobia</taxon>
        <taxon>Methanomicrobiales</taxon>
        <taxon>Methanocorpusculaceae</taxon>
        <taxon>Methanocorpusculum</taxon>
    </lineage>
</organism>
<dbReference type="RefSeq" id="WP_268924305.1">
    <property type="nucleotide sequence ID" value="NZ_JAPTGB010000004.1"/>
</dbReference>
<dbReference type="SUPFAM" id="SSF46785">
    <property type="entry name" value="Winged helix' DNA-binding domain"/>
    <property type="match status" value="1"/>
</dbReference>
<accession>A0ABT4IEC0</accession>
<proteinExistence type="predicted"/>